<evidence type="ECO:0000313" key="2">
    <source>
        <dbReference type="EMBL" id="MBB4042054.1"/>
    </source>
</evidence>
<feature type="coiled-coil region" evidence="1">
    <location>
        <begin position="50"/>
        <end position="102"/>
    </location>
</feature>
<dbReference type="RefSeq" id="WP_051435228.1">
    <property type="nucleotide sequence ID" value="NZ_JACIDC010000018.1"/>
</dbReference>
<keyword evidence="3" id="KW-1185">Reference proteome</keyword>
<dbReference type="EMBL" id="JACIDC010000018">
    <property type="protein sequence ID" value="MBB4042054.1"/>
    <property type="molecule type" value="Genomic_DNA"/>
</dbReference>
<gene>
    <name evidence="2" type="ORF">GGR34_003739</name>
</gene>
<protein>
    <submittedName>
        <fullName evidence="2">Uncharacterized protein</fullName>
    </submittedName>
</protein>
<organism evidence="2 3">
    <name type="scientific">Microvirga flocculans</name>
    <dbReference type="NCBI Taxonomy" id="217168"/>
    <lineage>
        <taxon>Bacteria</taxon>
        <taxon>Pseudomonadati</taxon>
        <taxon>Pseudomonadota</taxon>
        <taxon>Alphaproteobacteria</taxon>
        <taxon>Hyphomicrobiales</taxon>
        <taxon>Methylobacteriaceae</taxon>
        <taxon>Microvirga</taxon>
    </lineage>
</organism>
<reference evidence="2 3" key="1">
    <citation type="submission" date="2020-08" db="EMBL/GenBank/DDBJ databases">
        <title>Genomic Encyclopedia of Type Strains, Phase IV (KMG-IV): sequencing the most valuable type-strain genomes for metagenomic binning, comparative biology and taxonomic classification.</title>
        <authorList>
            <person name="Goeker M."/>
        </authorList>
    </citation>
    <scope>NUCLEOTIDE SEQUENCE [LARGE SCALE GENOMIC DNA]</scope>
    <source>
        <strain evidence="2 3">DSM 15743</strain>
    </source>
</reference>
<dbReference type="Proteomes" id="UP000519439">
    <property type="component" value="Unassembled WGS sequence"/>
</dbReference>
<dbReference type="AlphaFoldDB" id="A0A7W6IIN4"/>
<comment type="caution">
    <text evidence="2">The sequence shown here is derived from an EMBL/GenBank/DDBJ whole genome shotgun (WGS) entry which is preliminary data.</text>
</comment>
<evidence type="ECO:0000256" key="1">
    <source>
        <dbReference type="SAM" id="Coils"/>
    </source>
</evidence>
<keyword evidence="1" id="KW-0175">Coiled coil</keyword>
<evidence type="ECO:0000313" key="3">
    <source>
        <dbReference type="Proteomes" id="UP000519439"/>
    </source>
</evidence>
<sequence length="275" mass="31254">MTETQTEVKLRTTQELRERLRELSDVRGSDDYDRAVVMLLDDFERMSAVIASQSAEIERLNVERQTLRDNGIASHTDAVAEILTLRHRALAAEAKLEEAKKEFESYLSGLTRQSRRVRNFSNQDEVFEAVPLALLSPEIERRSYDAHLELGEARKALGSKAAQDVLAERRRQIEVEGWTAEHDDQYRNGELAKAAVCYALAAIWPDTAARADMEQDGWLGTPFTILQLWPWDRKWWKPKTRRADLVKSAALALAAIERLDRAALLSPEAKETSHG</sequence>
<name>A0A7W6IIN4_9HYPH</name>
<proteinExistence type="predicted"/>
<accession>A0A7W6IIN4</accession>